<keyword evidence="5" id="KW-1185">Reference proteome</keyword>
<sequence length="395" mass="42704">MTGRLQEILVVETAGHGGLLHYAVQLADGLAASVPSVELLATRGHEFAHHRGPARPVLVLPTLVPSTRLPSSRWRHLLRRAGIAVRMCGAWARILVEVVRRRPDVVVTTMDSSHPPAAIGIIAMTLLPGGPRVVHVCHNAVPFNTGHGGLFRLGRSTRVLLGTVLRRADLVLVHGQRTADEFREVWGDGPRLAVVPHGDERLLAGEPVAPAAEHRVLFFGDWRKIKGLPVLMEAFDRLLERCPEARLTIAGSPAPADFDADLVRRWAAGHGHRVTVWDDYVPDAEVPRVLASARVVVTPYLVGFQSGVVHLAMTKGLPVVASAVGDLPTVVRDGETGRVVPPDDPEKLADALEDVLVPAGRAEAMGRAGLAEMRERHDWRVVGAAVRDAIYRASS</sequence>
<keyword evidence="1 4" id="KW-0328">Glycosyltransferase</keyword>
<proteinExistence type="predicted"/>
<dbReference type="Gene3D" id="3.40.50.2000">
    <property type="entry name" value="Glycogen Phosphorylase B"/>
    <property type="match status" value="2"/>
</dbReference>
<dbReference type="PANTHER" id="PTHR45947">
    <property type="entry name" value="SULFOQUINOVOSYL TRANSFERASE SQD2"/>
    <property type="match status" value="1"/>
</dbReference>
<gene>
    <name evidence="4" type="ORF">WCD41_16190</name>
</gene>
<dbReference type="GO" id="GO:0016757">
    <property type="term" value="F:glycosyltransferase activity"/>
    <property type="evidence" value="ECO:0007669"/>
    <property type="project" value="UniProtKB-KW"/>
</dbReference>
<dbReference type="SUPFAM" id="SSF53756">
    <property type="entry name" value="UDP-Glycosyltransferase/glycogen phosphorylase"/>
    <property type="match status" value="1"/>
</dbReference>
<dbReference type="Proteomes" id="UP001370100">
    <property type="component" value="Unassembled WGS sequence"/>
</dbReference>
<feature type="domain" description="Glycosyltransferase subfamily 4-like N-terminal" evidence="3">
    <location>
        <begin position="17"/>
        <end position="198"/>
    </location>
</feature>
<comment type="caution">
    <text evidence="4">The sequence shown here is derived from an EMBL/GenBank/DDBJ whole genome shotgun (WGS) entry which is preliminary data.</text>
</comment>
<dbReference type="PANTHER" id="PTHR45947:SF3">
    <property type="entry name" value="SULFOQUINOVOSYL TRANSFERASE SQD2"/>
    <property type="match status" value="1"/>
</dbReference>
<keyword evidence="2 4" id="KW-0808">Transferase</keyword>
<dbReference type="InterPro" id="IPR050194">
    <property type="entry name" value="Glycosyltransferase_grp1"/>
</dbReference>
<accession>A0ABU8N6H6</accession>
<dbReference type="EMBL" id="JBBEGL010000004">
    <property type="protein sequence ID" value="MEJ2888002.1"/>
    <property type="molecule type" value="Genomic_DNA"/>
</dbReference>
<dbReference type="RefSeq" id="WP_337714493.1">
    <property type="nucleotide sequence ID" value="NZ_JBBEGL010000004.1"/>
</dbReference>
<dbReference type="Pfam" id="PF13692">
    <property type="entry name" value="Glyco_trans_1_4"/>
    <property type="match status" value="1"/>
</dbReference>
<evidence type="ECO:0000256" key="1">
    <source>
        <dbReference type="ARBA" id="ARBA00022676"/>
    </source>
</evidence>
<evidence type="ECO:0000259" key="3">
    <source>
        <dbReference type="Pfam" id="PF13579"/>
    </source>
</evidence>
<reference evidence="4 5" key="1">
    <citation type="submission" date="2024-03" db="EMBL/GenBank/DDBJ databases">
        <title>Actinomycetospora sp. OC33-EN06, a novel actinomycete isolated from wild orchid (Aerides multiflora).</title>
        <authorList>
            <person name="Suriyachadkun C."/>
        </authorList>
    </citation>
    <scope>NUCLEOTIDE SEQUENCE [LARGE SCALE GENOMIC DNA]</scope>
    <source>
        <strain evidence="4 5">OC33-EN06</strain>
    </source>
</reference>
<dbReference type="EC" id="2.4.-.-" evidence="4"/>
<evidence type="ECO:0000256" key="2">
    <source>
        <dbReference type="ARBA" id="ARBA00022679"/>
    </source>
</evidence>
<evidence type="ECO:0000313" key="4">
    <source>
        <dbReference type="EMBL" id="MEJ2888002.1"/>
    </source>
</evidence>
<dbReference type="CDD" id="cd03801">
    <property type="entry name" value="GT4_PimA-like"/>
    <property type="match status" value="1"/>
</dbReference>
<dbReference type="Pfam" id="PF13579">
    <property type="entry name" value="Glyco_trans_4_4"/>
    <property type="match status" value="1"/>
</dbReference>
<protein>
    <submittedName>
        <fullName evidence="4">Glycosyltransferase family 4 protein</fullName>
        <ecNumber evidence="4">2.4.-.-</ecNumber>
    </submittedName>
</protein>
<evidence type="ECO:0000313" key="5">
    <source>
        <dbReference type="Proteomes" id="UP001370100"/>
    </source>
</evidence>
<dbReference type="InterPro" id="IPR028098">
    <property type="entry name" value="Glyco_trans_4-like_N"/>
</dbReference>
<name>A0ABU8N6H6_9PSEU</name>
<organism evidence="4 5">
    <name type="scientific">Actinomycetospora aeridis</name>
    <dbReference type="NCBI Taxonomy" id="3129231"/>
    <lineage>
        <taxon>Bacteria</taxon>
        <taxon>Bacillati</taxon>
        <taxon>Actinomycetota</taxon>
        <taxon>Actinomycetes</taxon>
        <taxon>Pseudonocardiales</taxon>
        <taxon>Pseudonocardiaceae</taxon>
        <taxon>Actinomycetospora</taxon>
    </lineage>
</organism>